<feature type="transmembrane region" description="Helical" evidence="2">
    <location>
        <begin position="138"/>
        <end position="156"/>
    </location>
</feature>
<dbReference type="EMBL" id="LNZA01000001">
    <property type="protein sequence ID" value="KTD72443.1"/>
    <property type="molecule type" value="Genomic_DNA"/>
</dbReference>
<keyword evidence="2" id="KW-1133">Transmembrane helix</keyword>
<comment type="caution">
    <text evidence="3">The sequence shown here is derived from an EMBL/GenBank/DDBJ whole genome shotgun (WGS) entry which is preliminary data.</text>
</comment>
<organism evidence="3 4">
    <name type="scientific">Legionella tucsonensis</name>
    <dbReference type="NCBI Taxonomy" id="40335"/>
    <lineage>
        <taxon>Bacteria</taxon>
        <taxon>Pseudomonadati</taxon>
        <taxon>Pseudomonadota</taxon>
        <taxon>Gammaproteobacteria</taxon>
        <taxon>Legionellales</taxon>
        <taxon>Legionellaceae</taxon>
        <taxon>Legionella</taxon>
    </lineage>
</organism>
<evidence type="ECO:0000313" key="3">
    <source>
        <dbReference type="EMBL" id="KTD72443.1"/>
    </source>
</evidence>
<keyword evidence="4" id="KW-1185">Reference proteome</keyword>
<feature type="transmembrane region" description="Helical" evidence="2">
    <location>
        <begin position="241"/>
        <end position="260"/>
    </location>
</feature>
<dbReference type="RefSeq" id="WP_058519588.1">
    <property type="nucleotide sequence ID" value="NZ_CAAAIP010000011.1"/>
</dbReference>
<proteinExistence type="predicted"/>
<feature type="transmembrane region" description="Helical" evidence="2">
    <location>
        <begin position="79"/>
        <end position="100"/>
    </location>
</feature>
<keyword evidence="2" id="KW-0472">Membrane</keyword>
<dbReference type="PATRIC" id="fig|40335.7.peg.299"/>
<feature type="transmembrane region" description="Helical" evidence="2">
    <location>
        <begin position="112"/>
        <end position="132"/>
    </location>
</feature>
<dbReference type="OrthoDB" id="9995531at2"/>
<name>A0A0W0ZTD3_9GAMM</name>
<dbReference type="AlphaFoldDB" id="A0A0W0ZTD3"/>
<dbReference type="Proteomes" id="UP000054693">
    <property type="component" value="Unassembled WGS sequence"/>
</dbReference>
<accession>A0A0W0ZTD3</accession>
<evidence type="ECO:0000313" key="4">
    <source>
        <dbReference type="Proteomes" id="UP000054693"/>
    </source>
</evidence>
<gene>
    <name evidence="3" type="ORF">Ltuc_0290</name>
</gene>
<evidence type="ECO:0000256" key="2">
    <source>
        <dbReference type="SAM" id="Phobius"/>
    </source>
</evidence>
<feature type="coiled-coil region" evidence="1">
    <location>
        <begin position="158"/>
        <end position="192"/>
    </location>
</feature>
<evidence type="ECO:0000256" key="1">
    <source>
        <dbReference type="SAM" id="Coils"/>
    </source>
</evidence>
<reference evidence="3 4" key="1">
    <citation type="submission" date="2015-11" db="EMBL/GenBank/DDBJ databases">
        <title>Genomic analysis of 38 Legionella species identifies large and diverse effector repertoires.</title>
        <authorList>
            <person name="Burstein D."/>
            <person name="Amaro F."/>
            <person name="Zusman T."/>
            <person name="Lifshitz Z."/>
            <person name="Cohen O."/>
            <person name="Gilbert J.A."/>
            <person name="Pupko T."/>
            <person name="Shuman H.A."/>
            <person name="Segal G."/>
        </authorList>
    </citation>
    <scope>NUCLEOTIDE SEQUENCE [LARGE SCALE GENOMIC DNA]</scope>
    <source>
        <strain evidence="3 4">ATCC 49180</strain>
    </source>
</reference>
<sequence length="486" mass="54048">MDDNLQKMLNEMIENKELKPNTPNKLKNLFKLLPFSNSFFNLVDKTGIPMSQIVAGTASSAGQMQRAMKSANVAKGLTFAQPLFAGIDLLLLPVAFFLYFDKHDKKYYTLSNAAKFAYSAATLSLITLSIFFPPVAVITAGLGFVGAVVAVGNHLFKLNRVSKQLNAVTKEIKELNCELEELSVKAETLMKKPNPDPQQIKELYKEFKEKQSNKQNKIDHQESLILQNKQLSKKRGLIDKLFGVTAAGIALSGILIATVFPPVGLLILVGVAATSVVYMGGRFFQEVGGAFLSKIIQKFKKNDGELNQMDNTTELNNSKDNSVKAEHQASPIQGSTLNINKLMSPDAHLEAITNQQNKAQELEKKYANAEKLIKKIKKPDNLESMQSCSIKLLCAIGEHINKGAYRKEEIMQFLNEIPEFEEIKPSLKEVVKSIAKGDILITEAQMSLIKEIPKASAIIEEYHEKSKKMDKEEILSEVEHFLDIAD</sequence>
<keyword evidence="1" id="KW-0175">Coiled coil</keyword>
<keyword evidence="2" id="KW-0812">Transmembrane</keyword>
<protein>
    <submittedName>
        <fullName evidence="3">Coiled-coil protein</fullName>
    </submittedName>
</protein>
<feature type="coiled-coil region" evidence="1">
    <location>
        <begin position="352"/>
        <end position="379"/>
    </location>
</feature>